<organism evidence="8 9">
    <name type="scientific">Lentisphaera profundi</name>
    <dbReference type="NCBI Taxonomy" id="1658616"/>
    <lineage>
        <taxon>Bacteria</taxon>
        <taxon>Pseudomonadati</taxon>
        <taxon>Lentisphaerota</taxon>
        <taxon>Lentisphaeria</taxon>
        <taxon>Lentisphaerales</taxon>
        <taxon>Lentisphaeraceae</taxon>
        <taxon>Lentisphaera</taxon>
    </lineage>
</organism>
<evidence type="ECO:0000256" key="3">
    <source>
        <dbReference type="ARBA" id="ARBA00022884"/>
    </source>
</evidence>
<dbReference type="NCBIfam" id="NF004123">
    <property type="entry name" value="PRK05610.1"/>
    <property type="match status" value="1"/>
</dbReference>
<dbReference type="GO" id="GO:0005840">
    <property type="term" value="C:ribosome"/>
    <property type="evidence" value="ECO:0007669"/>
    <property type="project" value="UniProtKB-KW"/>
</dbReference>
<dbReference type="PANTHER" id="PTHR10744">
    <property type="entry name" value="40S RIBOSOMAL PROTEIN S11 FAMILY MEMBER"/>
    <property type="match status" value="1"/>
</dbReference>
<dbReference type="InterPro" id="IPR019979">
    <property type="entry name" value="Ribosomal_uS17_CS"/>
</dbReference>
<protein>
    <recommendedName>
        <fullName evidence="6">Small ribosomal subunit protein uS17</fullName>
    </recommendedName>
</protein>
<keyword evidence="3 6" id="KW-0694">RNA-binding</keyword>
<accession>A0ABY7VYD5</accession>
<dbReference type="PANTHER" id="PTHR10744:SF1">
    <property type="entry name" value="SMALL RIBOSOMAL SUBUNIT PROTEIN US17M"/>
    <property type="match status" value="1"/>
</dbReference>
<dbReference type="NCBIfam" id="TIGR03635">
    <property type="entry name" value="uS17_bact"/>
    <property type="match status" value="1"/>
</dbReference>
<keyword evidence="9" id="KW-1185">Reference proteome</keyword>
<dbReference type="PRINTS" id="PR00973">
    <property type="entry name" value="RIBOSOMALS17"/>
</dbReference>
<dbReference type="InterPro" id="IPR012340">
    <property type="entry name" value="NA-bd_OB-fold"/>
</dbReference>
<dbReference type="PROSITE" id="PS00056">
    <property type="entry name" value="RIBOSOMAL_S17"/>
    <property type="match status" value="1"/>
</dbReference>
<evidence type="ECO:0000256" key="5">
    <source>
        <dbReference type="ARBA" id="ARBA00023274"/>
    </source>
</evidence>
<dbReference type="HAMAP" id="MF_01345_B">
    <property type="entry name" value="Ribosomal_uS17_B"/>
    <property type="match status" value="1"/>
</dbReference>
<dbReference type="EMBL" id="CP117812">
    <property type="protein sequence ID" value="WDE98288.1"/>
    <property type="molecule type" value="Genomic_DNA"/>
</dbReference>
<name>A0ABY7VYD5_9BACT</name>
<evidence type="ECO:0000256" key="4">
    <source>
        <dbReference type="ARBA" id="ARBA00022980"/>
    </source>
</evidence>
<dbReference type="RefSeq" id="WP_274153162.1">
    <property type="nucleotide sequence ID" value="NZ_CP117812.1"/>
</dbReference>
<dbReference type="Gene3D" id="2.40.50.140">
    <property type="entry name" value="Nucleic acid-binding proteins"/>
    <property type="match status" value="1"/>
</dbReference>
<dbReference type="InterPro" id="IPR000266">
    <property type="entry name" value="Ribosomal_uS17"/>
</dbReference>
<comment type="subunit">
    <text evidence="6">Part of the 30S ribosomal subunit.</text>
</comment>
<evidence type="ECO:0000313" key="9">
    <source>
        <dbReference type="Proteomes" id="UP001214250"/>
    </source>
</evidence>
<proteinExistence type="inferred from homology"/>
<dbReference type="InterPro" id="IPR019984">
    <property type="entry name" value="Ribosomal_uS17_bact/chlr"/>
</dbReference>
<dbReference type="SUPFAM" id="SSF50249">
    <property type="entry name" value="Nucleic acid-binding proteins"/>
    <property type="match status" value="1"/>
</dbReference>
<dbReference type="Pfam" id="PF00366">
    <property type="entry name" value="Ribosomal_S17"/>
    <property type="match status" value="1"/>
</dbReference>
<reference evidence="8 9" key="1">
    <citation type="submission" date="2023-02" db="EMBL/GenBank/DDBJ databases">
        <title>Genome sequence of Lentisphaera profundi SAORIC-696.</title>
        <authorList>
            <person name="Kim e."/>
            <person name="Cho J.-C."/>
            <person name="Choi A."/>
            <person name="Kang I."/>
        </authorList>
    </citation>
    <scope>NUCLEOTIDE SEQUENCE [LARGE SCALE GENOMIC DNA]</scope>
    <source>
        <strain evidence="8 9">SAORIC-696</strain>
    </source>
</reference>
<evidence type="ECO:0000256" key="1">
    <source>
        <dbReference type="ARBA" id="ARBA00010254"/>
    </source>
</evidence>
<evidence type="ECO:0000256" key="2">
    <source>
        <dbReference type="ARBA" id="ARBA00022730"/>
    </source>
</evidence>
<comment type="function">
    <text evidence="6">One of the primary rRNA binding proteins, it binds specifically to the 5'-end of 16S ribosomal RNA.</text>
</comment>
<evidence type="ECO:0000313" key="8">
    <source>
        <dbReference type="EMBL" id="WDE98288.1"/>
    </source>
</evidence>
<keyword evidence="2 6" id="KW-0699">rRNA-binding</keyword>
<keyword evidence="5 6" id="KW-0687">Ribonucleoprotein</keyword>
<gene>
    <name evidence="6 8" type="primary">rpsQ</name>
    <name evidence="8" type="ORF">PQO03_20980</name>
</gene>
<evidence type="ECO:0000256" key="6">
    <source>
        <dbReference type="HAMAP-Rule" id="MF_01345"/>
    </source>
</evidence>
<dbReference type="Proteomes" id="UP001214250">
    <property type="component" value="Chromosome 2"/>
</dbReference>
<comment type="similarity">
    <text evidence="1 6 7">Belongs to the universal ribosomal protein uS17 family.</text>
</comment>
<keyword evidence="4 6" id="KW-0689">Ribosomal protein</keyword>
<sequence length="90" mass="10508">MSENENQERGKRKQRVGVVTSDKMDKTIVVTVNRKARHAKFKKVINISKKYYAHDEKNEAKIGDQVLICEMRPISKKKCWRLMSIQSTAE</sequence>
<dbReference type="CDD" id="cd00364">
    <property type="entry name" value="Ribosomal_uS17"/>
    <property type="match status" value="1"/>
</dbReference>
<evidence type="ECO:0000256" key="7">
    <source>
        <dbReference type="RuleBase" id="RU003872"/>
    </source>
</evidence>